<feature type="compositionally biased region" description="Polar residues" evidence="2">
    <location>
        <begin position="666"/>
        <end position="676"/>
    </location>
</feature>
<dbReference type="KEGG" id="tpal:117639206"/>
<keyword evidence="3" id="KW-1185">Reference proteome</keyword>
<gene>
    <name evidence="4 5" type="primary">LOC117639206</name>
</gene>
<feature type="region of interest" description="Disordered" evidence="2">
    <location>
        <begin position="586"/>
        <end position="613"/>
    </location>
</feature>
<dbReference type="OrthoDB" id="72772at2759"/>
<proteinExistence type="predicted"/>
<evidence type="ECO:0000256" key="1">
    <source>
        <dbReference type="ARBA" id="ARBA00023054"/>
    </source>
</evidence>
<dbReference type="Proteomes" id="UP000515158">
    <property type="component" value="Unplaced"/>
</dbReference>
<protein>
    <submittedName>
        <fullName evidence="4 5">UV radiation resistance-associated protein</fullName>
    </submittedName>
</protein>
<dbReference type="GO" id="GO:0000149">
    <property type="term" value="F:SNARE binding"/>
    <property type="evidence" value="ECO:0007669"/>
    <property type="project" value="TreeGrafter"/>
</dbReference>
<dbReference type="GO" id="GO:0000323">
    <property type="term" value="C:lytic vacuole"/>
    <property type="evidence" value="ECO:0007669"/>
    <property type="project" value="TreeGrafter"/>
</dbReference>
<dbReference type="RefSeq" id="XP_034230534.1">
    <property type="nucleotide sequence ID" value="XM_034374643.1"/>
</dbReference>
<feature type="region of interest" description="Disordered" evidence="2">
    <location>
        <begin position="642"/>
        <end position="676"/>
    </location>
</feature>
<dbReference type="GO" id="GO:0035493">
    <property type="term" value="P:SNARE complex assembly"/>
    <property type="evidence" value="ECO:0007669"/>
    <property type="project" value="TreeGrafter"/>
</dbReference>
<dbReference type="CTD" id="7405"/>
<keyword evidence="1" id="KW-0175">Coiled coil</keyword>
<accession>A0A6P8ZGQ9</accession>
<evidence type="ECO:0000313" key="4">
    <source>
        <dbReference type="RefSeq" id="XP_034230534.1"/>
    </source>
</evidence>
<dbReference type="GO" id="GO:0005768">
    <property type="term" value="C:endosome"/>
    <property type="evidence" value="ECO:0007669"/>
    <property type="project" value="TreeGrafter"/>
</dbReference>
<evidence type="ECO:0000313" key="3">
    <source>
        <dbReference type="Proteomes" id="UP000515158"/>
    </source>
</evidence>
<evidence type="ECO:0000256" key="2">
    <source>
        <dbReference type="SAM" id="MobiDB-lite"/>
    </source>
</evidence>
<dbReference type="GeneID" id="117639206"/>
<dbReference type="AlphaFoldDB" id="A0A6P8ZGQ9"/>
<reference evidence="4 5" key="1">
    <citation type="submission" date="2025-04" db="UniProtKB">
        <authorList>
            <consortium name="RefSeq"/>
        </authorList>
    </citation>
    <scope>IDENTIFICATION</scope>
    <source>
        <tissue evidence="4 5">Total insect</tissue>
    </source>
</reference>
<organism evidence="4">
    <name type="scientific">Thrips palmi</name>
    <name type="common">Melon thrips</name>
    <dbReference type="NCBI Taxonomy" id="161013"/>
    <lineage>
        <taxon>Eukaryota</taxon>
        <taxon>Metazoa</taxon>
        <taxon>Ecdysozoa</taxon>
        <taxon>Arthropoda</taxon>
        <taxon>Hexapoda</taxon>
        <taxon>Insecta</taxon>
        <taxon>Pterygota</taxon>
        <taxon>Neoptera</taxon>
        <taxon>Paraneoptera</taxon>
        <taxon>Thysanoptera</taxon>
        <taxon>Terebrantia</taxon>
        <taxon>Thripoidea</taxon>
        <taxon>Thripidae</taxon>
        <taxon>Thrips</taxon>
    </lineage>
</organism>
<dbReference type="PANTHER" id="PTHR15157">
    <property type="entry name" value="UV RADIATION RESISTANCE-ASSOCIATED GENE PROTEIN"/>
    <property type="match status" value="1"/>
</dbReference>
<dbReference type="PANTHER" id="PTHR15157:SF5">
    <property type="entry name" value="UV RADIATION RESISTANCE-ASSOCIATED GENE PROTEIN"/>
    <property type="match status" value="1"/>
</dbReference>
<sequence length="881" mass="98752">MSLIPQRASSRWKELSPTPRWKEWIPLISQQQRLRNMVQVAAYNVPWYPGSSLYFTLHETTMSSPFYTSERLQHQHPKWGEMDMSSLPSSVNTSAKGLVIRLWLHQGQQSQDTVVLVWGFYLSGLVYLGPRLAVTASHFNENAVVLHMQGGYFTDHHSLKEVPSDAMVRNLSIMLPITDTRPSYSVSLLLRLRNIQQAIKKLTQQSGFLRERILAGGTSNEAAHISRESNPTIRRLLSKGRPKPQERQETMTVLCQVEMLRFRVALLRQEKLRKQALVNSLEKQQQMTANENADRSCELTERYQNLHKKIERLRDKKCYYNETREALLLRSSQLSFRRKKLMSLLSHIYPVTLTDGKYRICGIHLPNSEELSHADDISVSVALGFVAHLVQMVSIFLQVPLRYPIIHFGSRSKIIDHITEKIPDREREFPLFARGKDKIQFHYGVYLLNKNIAQLRWLVGFPTNDLRATLHNVYHLLHLNQFPTLENHHRSMSGSSLDVVGSSVNVSPVGSVVTPGSSHMIPSPNQLRSRHRSVKSMGSTEILFPGSKRSGSYMSPPHSYHVTSDGLAGSAILSYSLDKGLDEYEEIKRSEDSSSLSSNTRMSNAPSSTSDLAYIGSEPNLVIHSHSNSSNGKKDAHIIVSDNRASKKAKGGRGTVQSSSDEDSANTDIPNGRTNKSEFTLVTESLAKLVDSSKILDNDSRTSEVAKQSDLNSILSYRPVPKEDLGSVGGACDLVSKSGTGLTNKEPCEIKSSENILITERSHEDNFSKPRTCISDECEQDAHTAREDDIEVDVGTDALAAMSYRQDSVSELENGSRAVDSDRKEMKCDQHKESEHNRLECVGVEESVLVDNLFANVTSRTEALASHATSFNLMSSRHGST</sequence>
<dbReference type="RefSeq" id="XP_034230535.1">
    <property type="nucleotide sequence ID" value="XM_034374644.1"/>
</dbReference>
<evidence type="ECO:0000313" key="5">
    <source>
        <dbReference type="RefSeq" id="XP_034230535.1"/>
    </source>
</evidence>
<name>A0A6P8ZGQ9_THRPL</name>
<feature type="compositionally biased region" description="Polar residues" evidence="2">
    <location>
        <begin position="599"/>
        <end position="611"/>
    </location>
</feature>